<dbReference type="SUPFAM" id="SSF46955">
    <property type="entry name" value="Putative DNA-binding domain"/>
    <property type="match status" value="1"/>
</dbReference>
<dbReference type="InterPro" id="IPR041657">
    <property type="entry name" value="HTH_17"/>
</dbReference>
<dbReference type="GO" id="GO:0003677">
    <property type="term" value="F:DNA binding"/>
    <property type="evidence" value="ECO:0007669"/>
    <property type="project" value="InterPro"/>
</dbReference>
<dbReference type="Gene3D" id="1.10.1660.10">
    <property type="match status" value="1"/>
</dbReference>
<accession>A0A7W7ZCT0</accession>
<keyword evidence="3" id="KW-1185">Reference proteome</keyword>
<proteinExistence type="predicted"/>
<dbReference type="Proteomes" id="UP000540989">
    <property type="component" value="Unassembled WGS sequence"/>
</dbReference>
<dbReference type="EMBL" id="JACHIP010000003">
    <property type="protein sequence ID" value="MBB5057473.1"/>
    <property type="molecule type" value="Genomic_DNA"/>
</dbReference>
<reference evidence="2 3" key="1">
    <citation type="submission" date="2020-08" db="EMBL/GenBank/DDBJ databases">
        <title>Genomic Encyclopedia of Type Strains, Phase IV (KMG-V): Genome sequencing to study the core and pangenomes of soil and plant-associated prokaryotes.</title>
        <authorList>
            <person name="Whitman W."/>
        </authorList>
    </citation>
    <scope>NUCLEOTIDE SEQUENCE [LARGE SCALE GENOMIC DNA]</scope>
    <source>
        <strain evidence="2 3">M8UP14</strain>
    </source>
</reference>
<dbReference type="RefSeq" id="WP_184216433.1">
    <property type="nucleotide sequence ID" value="NZ_JACHIP010000003.1"/>
</dbReference>
<evidence type="ECO:0000259" key="1">
    <source>
        <dbReference type="Pfam" id="PF12728"/>
    </source>
</evidence>
<gene>
    <name evidence="2" type="ORF">HDF16_002179</name>
</gene>
<dbReference type="Pfam" id="PF12728">
    <property type="entry name" value="HTH_17"/>
    <property type="match status" value="1"/>
</dbReference>
<evidence type="ECO:0000313" key="2">
    <source>
        <dbReference type="EMBL" id="MBB5057473.1"/>
    </source>
</evidence>
<feature type="domain" description="Helix-turn-helix" evidence="1">
    <location>
        <begin position="8"/>
        <end position="56"/>
    </location>
</feature>
<organism evidence="2 3">
    <name type="scientific">Granulicella aggregans</name>
    <dbReference type="NCBI Taxonomy" id="474949"/>
    <lineage>
        <taxon>Bacteria</taxon>
        <taxon>Pseudomonadati</taxon>
        <taxon>Acidobacteriota</taxon>
        <taxon>Terriglobia</taxon>
        <taxon>Terriglobales</taxon>
        <taxon>Acidobacteriaceae</taxon>
        <taxon>Granulicella</taxon>
    </lineage>
</organism>
<comment type="caution">
    <text evidence="2">The sequence shown here is derived from an EMBL/GenBank/DDBJ whole genome shotgun (WGS) entry which is preliminary data.</text>
</comment>
<name>A0A7W7ZCT0_9BACT</name>
<dbReference type="NCBIfam" id="TIGR01764">
    <property type="entry name" value="excise"/>
    <property type="match status" value="1"/>
</dbReference>
<dbReference type="InterPro" id="IPR009061">
    <property type="entry name" value="DNA-bd_dom_put_sf"/>
</dbReference>
<evidence type="ECO:0000313" key="3">
    <source>
        <dbReference type="Proteomes" id="UP000540989"/>
    </source>
</evidence>
<dbReference type="InterPro" id="IPR010093">
    <property type="entry name" value="SinI_DNA-bd"/>
</dbReference>
<protein>
    <submittedName>
        <fullName evidence="2">Excisionase family DNA binding protein</fullName>
    </submittedName>
</protein>
<sequence length="68" mass="7426">MHIANGDLLTTKEAAELLRVSHWTVSAWLSKGQLPRVKAGGRTLIAKADIQAFLTRSQSPKTITTEPI</sequence>
<dbReference type="AlphaFoldDB" id="A0A7W7ZCT0"/>